<accession>A0A3B4CNS3</accession>
<evidence type="ECO:0000313" key="5">
    <source>
        <dbReference type="Proteomes" id="UP001501920"/>
    </source>
</evidence>
<dbReference type="GeneTree" id="ENSGT00390000010356"/>
<feature type="compositionally biased region" description="Basic and acidic residues" evidence="3">
    <location>
        <begin position="92"/>
        <end position="127"/>
    </location>
</feature>
<feature type="compositionally biased region" description="Polar residues" evidence="3">
    <location>
        <begin position="37"/>
        <end position="51"/>
    </location>
</feature>
<feature type="compositionally biased region" description="Acidic residues" evidence="3">
    <location>
        <begin position="160"/>
        <end position="185"/>
    </location>
</feature>
<evidence type="ECO:0000256" key="1">
    <source>
        <dbReference type="ARBA" id="ARBA00008315"/>
    </source>
</evidence>
<dbReference type="OMA" id="KEIMRHI"/>
<comment type="similarity">
    <text evidence="1">Belongs to the CFAP97 family.</text>
</comment>
<dbReference type="Pfam" id="PF13879">
    <property type="entry name" value="Hmw_CFAP97"/>
    <property type="match status" value="1"/>
</dbReference>
<feature type="compositionally biased region" description="Basic and acidic residues" evidence="3">
    <location>
        <begin position="324"/>
        <end position="339"/>
    </location>
</feature>
<protein>
    <recommendedName>
        <fullName evidence="2">Cilia- and flagella-associated protein 97</fullName>
    </recommendedName>
</protein>
<dbReference type="RefSeq" id="XP_017537238.1">
    <property type="nucleotide sequence ID" value="XM_017681749.2"/>
</dbReference>
<dbReference type="STRING" id="42514.ENSPNAP00000013013"/>
<dbReference type="GeneID" id="108410592"/>
<evidence type="ECO:0000256" key="3">
    <source>
        <dbReference type="SAM" id="MobiDB-lite"/>
    </source>
</evidence>
<feature type="compositionally biased region" description="Low complexity" evidence="3">
    <location>
        <begin position="396"/>
        <end position="410"/>
    </location>
</feature>
<evidence type="ECO:0000313" key="4">
    <source>
        <dbReference type="Ensembl" id="ENSPNAP00000013013.1"/>
    </source>
</evidence>
<reference evidence="4" key="3">
    <citation type="submission" date="2025-09" db="UniProtKB">
        <authorList>
            <consortium name="Ensembl"/>
        </authorList>
    </citation>
    <scope>IDENTIFICATION</scope>
</reference>
<keyword evidence="5" id="KW-1185">Reference proteome</keyword>
<feature type="compositionally biased region" description="Low complexity" evidence="3">
    <location>
        <begin position="296"/>
        <end position="309"/>
    </location>
</feature>
<feature type="compositionally biased region" description="Basic and acidic residues" evidence="3">
    <location>
        <begin position="424"/>
        <end position="433"/>
    </location>
</feature>
<dbReference type="OrthoDB" id="515313at2759"/>
<organism evidence="4 5">
    <name type="scientific">Pygocentrus nattereri</name>
    <name type="common">Red-bellied piranha</name>
    <dbReference type="NCBI Taxonomy" id="42514"/>
    <lineage>
        <taxon>Eukaryota</taxon>
        <taxon>Metazoa</taxon>
        <taxon>Chordata</taxon>
        <taxon>Craniata</taxon>
        <taxon>Vertebrata</taxon>
        <taxon>Euteleostomi</taxon>
        <taxon>Actinopterygii</taxon>
        <taxon>Neopterygii</taxon>
        <taxon>Teleostei</taxon>
        <taxon>Ostariophysi</taxon>
        <taxon>Characiformes</taxon>
        <taxon>Characoidei</taxon>
        <taxon>Pygocentrus</taxon>
    </lineage>
</organism>
<dbReference type="AlphaFoldDB" id="A0A3B4CNS3"/>
<dbReference type="Proteomes" id="UP001501920">
    <property type="component" value="Chromosome 22"/>
</dbReference>
<name>A0A3B4CNS3_PYGNA</name>
<dbReference type="CTD" id="57587"/>
<feature type="compositionally biased region" description="Polar residues" evidence="3">
    <location>
        <begin position="278"/>
        <end position="295"/>
    </location>
</feature>
<gene>
    <name evidence="4" type="primary">CFAP97</name>
</gene>
<dbReference type="GO" id="GO:0007283">
    <property type="term" value="P:spermatogenesis"/>
    <property type="evidence" value="ECO:0007669"/>
    <property type="project" value="TreeGrafter"/>
</dbReference>
<dbReference type="PANTHER" id="PTHR23035">
    <property type="entry name" value="CILIA- AND FLAGELLA-ASSOCIATED PROTEIN 97-RELATED"/>
    <property type="match status" value="1"/>
</dbReference>
<feature type="compositionally biased region" description="Low complexity" evidence="3">
    <location>
        <begin position="350"/>
        <end position="364"/>
    </location>
</feature>
<evidence type="ECO:0000256" key="2">
    <source>
        <dbReference type="ARBA" id="ARBA00021424"/>
    </source>
</evidence>
<feature type="compositionally biased region" description="Basic and acidic residues" evidence="3">
    <location>
        <begin position="52"/>
        <end position="76"/>
    </location>
</feature>
<feature type="compositionally biased region" description="Basic and acidic residues" evidence="3">
    <location>
        <begin position="1"/>
        <end position="36"/>
    </location>
</feature>
<feature type="compositionally biased region" description="Basic and acidic residues" evidence="3">
    <location>
        <begin position="378"/>
        <end position="395"/>
    </location>
</feature>
<proteinExistence type="inferred from homology"/>
<reference evidence="4 5" key="1">
    <citation type="submission" date="2020-10" db="EMBL/GenBank/DDBJ databases">
        <title>Pygocentrus nattereri (red-bellied piranha) genome, fPygNat1, primary haplotype.</title>
        <authorList>
            <person name="Myers G."/>
            <person name="Meyer A."/>
            <person name="Karagic N."/>
            <person name="Pippel M."/>
            <person name="Winkler S."/>
            <person name="Tracey A."/>
            <person name="Wood J."/>
            <person name="Formenti G."/>
            <person name="Howe K."/>
            <person name="Fedrigo O."/>
            <person name="Jarvis E.D."/>
        </authorList>
    </citation>
    <scope>NUCLEOTIDE SEQUENCE [LARGE SCALE GENOMIC DNA]</scope>
</reference>
<feature type="compositionally biased region" description="Polar residues" evidence="3">
    <location>
        <begin position="474"/>
        <end position="491"/>
    </location>
</feature>
<feature type="region of interest" description="Disordered" evidence="3">
    <location>
        <begin position="1"/>
        <end position="511"/>
    </location>
</feature>
<sequence length="511" mass="56187">MFSPKELEGEVDHSFFDSDGEPGKTIHQDPEERQGDQVKNPSQTETSQMGRQTKDGGRVQVEEKETEKDAVLKAESLEEVFSSLQIQTESVGHSDRTKERKEDDSESSAVKERREAESGRDDSDASSRRSSPPPRSESGQSDDSSSARSYTSVEPQSDSSAEEGEDDDGGVLKDDDDDGYSDTESDNNRREEPPEPPPSKHPSEAYRKSLGKFRSRSRSSSSDRESSLGGDGGSPAHLHKLSATQATSSPRRRPRSGPAKQRERTKGSETAESEDTVTDVTPLSTPDVSPGQSFDLTPPTEPLVTVTAPQRQDVTEEPSVTEVDAVRRKSSDTDGDERSAVLSAGRRVDSVLVISSPSSASSTSCGGRRRKNFSFTDEEVRRIERENQRLLRELSRSSPRSRSGGSARRSAPPTARLYHSALNRQREQQRIQRENLAFLKRLESVKPTPGMTRAEQLSDYQRQAGYLGIPNPLTRPTSGRGSRPCSTTSPLRTRPDTAKPSRTTAPRPAWS</sequence>
<dbReference type="PANTHER" id="PTHR23035:SF1">
    <property type="entry name" value="CILIA- AND FLAGELLA-ASSOCIATED PROTEIN 97"/>
    <property type="match status" value="1"/>
</dbReference>
<feature type="compositionally biased region" description="Low complexity" evidence="3">
    <location>
        <begin position="136"/>
        <end position="152"/>
    </location>
</feature>
<dbReference type="InterPro" id="IPR038791">
    <property type="entry name" value="Cfap97/Hemingway"/>
</dbReference>
<dbReference type="InterPro" id="IPR029488">
    <property type="entry name" value="Hmw/CFAP97"/>
</dbReference>
<feature type="compositionally biased region" description="Polar residues" evidence="3">
    <location>
        <begin position="82"/>
        <end position="91"/>
    </location>
</feature>
<dbReference type="Ensembl" id="ENSPNAT00000020470.2">
    <property type="protein sequence ID" value="ENSPNAP00000013013.1"/>
    <property type="gene ID" value="ENSPNAG00000018837.2"/>
</dbReference>
<feature type="compositionally biased region" description="Basic and acidic residues" evidence="3">
    <location>
        <begin position="260"/>
        <end position="269"/>
    </location>
</feature>
<reference evidence="4" key="2">
    <citation type="submission" date="2025-08" db="UniProtKB">
        <authorList>
            <consortium name="Ensembl"/>
        </authorList>
    </citation>
    <scope>IDENTIFICATION</scope>
</reference>